<dbReference type="Gene3D" id="1.20.1720.10">
    <property type="entry name" value="Multidrug resistance protein D"/>
    <property type="match status" value="1"/>
</dbReference>
<feature type="transmembrane region" description="Helical" evidence="5">
    <location>
        <begin position="167"/>
        <end position="188"/>
    </location>
</feature>
<evidence type="ECO:0000256" key="1">
    <source>
        <dbReference type="ARBA" id="ARBA00004141"/>
    </source>
</evidence>
<keyword evidence="4 5" id="KW-0472">Membrane</keyword>
<dbReference type="Gene3D" id="1.20.1250.20">
    <property type="entry name" value="MFS general substrate transporter like domains"/>
    <property type="match status" value="1"/>
</dbReference>
<protein>
    <submittedName>
        <fullName evidence="7">MFS transporter</fullName>
    </submittedName>
</protein>
<feature type="transmembrane region" description="Helical" evidence="5">
    <location>
        <begin position="134"/>
        <end position="155"/>
    </location>
</feature>
<feature type="transmembrane region" description="Helical" evidence="5">
    <location>
        <begin position="429"/>
        <end position="448"/>
    </location>
</feature>
<evidence type="ECO:0000256" key="4">
    <source>
        <dbReference type="ARBA" id="ARBA00023136"/>
    </source>
</evidence>
<comment type="caution">
    <text evidence="7">The sequence shown here is derived from an EMBL/GenBank/DDBJ whole genome shotgun (WGS) entry which is preliminary data.</text>
</comment>
<reference evidence="7 8" key="1">
    <citation type="submission" date="2020-08" db="EMBL/GenBank/DDBJ databases">
        <title>The genome sequence of type strain Novosphingobium flavum NBRC 111647.</title>
        <authorList>
            <person name="Liu Y."/>
        </authorList>
    </citation>
    <scope>NUCLEOTIDE SEQUENCE [LARGE SCALE GENOMIC DNA]</scope>
    <source>
        <strain evidence="7 8">NBRC 111647</strain>
    </source>
</reference>
<feature type="transmembrane region" description="Helical" evidence="5">
    <location>
        <begin position="326"/>
        <end position="345"/>
    </location>
</feature>
<dbReference type="InterPro" id="IPR011701">
    <property type="entry name" value="MFS"/>
</dbReference>
<dbReference type="RefSeq" id="WP_185663075.1">
    <property type="nucleotide sequence ID" value="NZ_JACLAW010000003.1"/>
</dbReference>
<feature type="transmembrane region" description="Helical" evidence="5">
    <location>
        <begin position="104"/>
        <end position="125"/>
    </location>
</feature>
<dbReference type="EMBL" id="JACLAW010000003">
    <property type="protein sequence ID" value="MBC2664810.1"/>
    <property type="molecule type" value="Genomic_DNA"/>
</dbReference>
<evidence type="ECO:0000313" key="8">
    <source>
        <dbReference type="Proteomes" id="UP000566813"/>
    </source>
</evidence>
<dbReference type="PANTHER" id="PTHR23501:SF38">
    <property type="entry name" value="PERMEASE"/>
    <property type="match status" value="1"/>
</dbReference>
<dbReference type="AlphaFoldDB" id="A0A7X1FPY2"/>
<comment type="subcellular location">
    <subcellularLocation>
        <location evidence="1">Membrane</location>
        <topology evidence="1">Multi-pass membrane protein</topology>
    </subcellularLocation>
</comment>
<feature type="transmembrane region" description="Helical" evidence="5">
    <location>
        <begin position="200"/>
        <end position="221"/>
    </location>
</feature>
<keyword evidence="8" id="KW-1185">Reference proteome</keyword>
<feature type="transmembrane region" description="Helical" evidence="5">
    <location>
        <begin position="48"/>
        <end position="68"/>
    </location>
</feature>
<dbReference type="GO" id="GO:0005886">
    <property type="term" value="C:plasma membrane"/>
    <property type="evidence" value="ECO:0007669"/>
    <property type="project" value="TreeGrafter"/>
</dbReference>
<keyword evidence="3 5" id="KW-1133">Transmembrane helix</keyword>
<sequence length="474" mass="50119">MLPADAPSGFRRVALIVACALFMQNLDATVLATVLPTMAREFHVSPAQISLALTGYLLALAVFIPASGPLADRFGARRTFQAAIALFVAGSIFCGMATGLTSLVVARVVQGVGGALMVPVGRLVLLRTVRKHELVAAIAWLTMPAMLGPILGPPVGGAIVTWLDWRWIFWINLPMGLFGIAMVGRYIAEHAVAEAAPFDLAGFILCGFTLAPLIFGLQLAGRSVHPMIGAGLIGAGLLSGFAYVRHARRADAPVLDLSLLRISTFRRSLIGGSLTRITQGAMPFLMPMLLQLTFGLSAAASGTVTFASALGAFTMKSVAPKILRRVGFRTTLMVVGVASPLFYAMTGLIRHAWPMPAIFVLLLCCGFLVSLQFTAFNAIAYADIEPEQMSRATSFYATFQQLSLSVGICAAATSLGISMRLGGRAVPTFADFGAAIWTVTGLSLLAIFNNRGFAFGDGAEMSRPAFPATERRAG</sequence>
<dbReference type="PANTHER" id="PTHR23501">
    <property type="entry name" value="MAJOR FACILITATOR SUPERFAMILY"/>
    <property type="match status" value="1"/>
</dbReference>
<dbReference type="GO" id="GO:0022857">
    <property type="term" value="F:transmembrane transporter activity"/>
    <property type="evidence" value="ECO:0007669"/>
    <property type="project" value="InterPro"/>
</dbReference>
<feature type="transmembrane region" description="Helical" evidence="5">
    <location>
        <begin position="357"/>
        <end position="382"/>
    </location>
</feature>
<organism evidence="7 8">
    <name type="scientific">Novosphingobium flavum</name>
    <dbReference type="NCBI Taxonomy" id="1778672"/>
    <lineage>
        <taxon>Bacteria</taxon>
        <taxon>Pseudomonadati</taxon>
        <taxon>Pseudomonadota</taxon>
        <taxon>Alphaproteobacteria</taxon>
        <taxon>Sphingomonadales</taxon>
        <taxon>Sphingomonadaceae</taxon>
        <taxon>Novosphingobium</taxon>
    </lineage>
</organism>
<evidence type="ECO:0000256" key="3">
    <source>
        <dbReference type="ARBA" id="ARBA00022989"/>
    </source>
</evidence>
<proteinExistence type="predicted"/>
<accession>A0A7X1FPY2</accession>
<dbReference type="SUPFAM" id="SSF103473">
    <property type="entry name" value="MFS general substrate transporter"/>
    <property type="match status" value="1"/>
</dbReference>
<dbReference type="PROSITE" id="PS50850">
    <property type="entry name" value="MFS"/>
    <property type="match status" value="1"/>
</dbReference>
<feature type="transmembrane region" description="Helical" evidence="5">
    <location>
        <begin position="80"/>
        <end position="98"/>
    </location>
</feature>
<feature type="transmembrane region" description="Helical" evidence="5">
    <location>
        <begin position="292"/>
        <end position="314"/>
    </location>
</feature>
<name>A0A7X1FPY2_9SPHN</name>
<dbReference type="InterPro" id="IPR020846">
    <property type="entry name" value="MFS_dom"/>
</dbReference>
<evidence type="ECO:0000259" key="6">
    <source>
        <dbReference type="PROSITE" id="PS50850"/>
    </source>
</evidence>
<evidence type="ECO:0000256" key="5">
    <source>
        <dbReference type="SAM" id="Phobius"/>
    </source>
</evidence>
<dbReference type="Pfam" id="PF07690">
    <property type="entry name" value="MFS_1"/>
    <property type="match status" value="1"/>
</dbReference>
<feature type="transmembrane region" description="Helical" evidence="5">
    <location>
        <begin position="394"/>
        <end position="417"/>
    </location>
</feature>
<evidence type="ECO:0000256" key="2">
    <source>
        <dbReference type="ARBA" id="ARBA00022692"/>
    </source>
</evidence>
<dbReference type="Proteomes" id="UP000566813">
    <property type="component" value="Unassembled WGS sequence"/>
</dbReference>
<evidence type="ECO:0000313" key="7">
    <source>
        <dbReference type="EMBL" id="MBC2664810.1"/>
    </source>
</evidence>
<feature type="domain" description="Major facilitator superfamily (MFS) profile" evidence="6">
    <location>
        <begin position="13"/>
        <end position="451"/>
    </location>
</feature>
<dbReference type="InterPro" id="IPR036259">
    <property type="entry name" value="MFS_trans_sf"/>
</dbReference>
<keyword evidence="2 5" id="KW-0812">Transmembrane</keyword>
<gene>
    <name evidence="7" type="ORF">H7F51_04695</name>
</gene>